<proteinExistence type="predicted"/>
<feature type="non-terminal residue" evidence="2">
    <location>
        <position position="1"/>
    </location>
</feature>
<feature type="region of interest" description="Disordered" evidence="1">
    <location>
        <begin position="30"/>
        <end position="164"/>
    </location>
</feature>
<sequence length="164" mass="17293">ATHDYASTFSQPVTVDQCFFIPATRASTLYRSRRQRRPQAPPESLPSLSRLSLKSATANRDPWRHQGRGSPPELSPVTTPDSPSLFVATIASDATPSHPKAGPETSTATNANVGGAVALHGSPYESPPSSFMNRLLDELGPRAGQGFHLETATTRGSASASVGP</sequence>
<keyword evidence="3" id="KW-1185">Reference proteome</keyword>
<feature type="compositionally biased region" description="Polar residues" evidence="1">
    <location>
        <begin position="151"/>
        <end position="164"/>
    </location>
</feature>
<dbReference type="Proteomes" id="UP000291084">
    <property type="component" value="Chromosome 10"/>
</dbReference>
<name>A0A0S3T3S6_PHAAN</name>
<evidence type="ECO:0000256" key="1">
    <source>
        <dbReference type="SAM" id="MobiDB-lite"/>
    </source>
</evidence>
<protein>
    <submittedName>
        <fullName evidence="2">Uncharacterized protein</fullName>
    </submittedName>
</protein>
<evidence type="ECO:0000313" key="2">
    <source>
        <dbReference type="EMBL" id="BAT99898.1"/>
    </source>
</evidence>
<evidence type="ECO:0000313" key="3">
    <source>
        <dbReference type="Proteomes" id="UP000291084"/>
    </source>
</evidence>
<dbReference type="EMBL" id="AP015043">
    <property type="protein sequence ID" value="BAT99898.1"/>
    <property type="molecule type" value="Genomic_DNA"/>
</dbReference>
<organism evidence="2 3">
    <name type="scientific">Vigna angularis var. angularis</name>
    <dbReference type="NCBI Taxonomy" id="157739"/>
    <lineage>
        <taxon>Eukaryota</taxon>
        <taxon>Viridiplantae</taxon>
        <taxon>Streptophyta</taxon>
        <taxon>Embryophyta</taxon>
        <taxon>Tracheophyta</taxon>
        <taxon>Spermatophyta</taxon>
        <taxon>Magnoliopsida</taxon>
        <taxon>eudicotyledons</taxon>
        <taxon>Gunneridae</taxon>
        <taxon>Pentapetalae</taxon>
        <taxon>rosids</taxon>
        <taxon>fabids</taxon>
        <taxon>Fabales</taxon>
        <taxon>Fabaceae</taxon>
        <taxon>Papilionoideae</taxon>
        <taxon>50 kb inversion clade</taxon>
        <taxon>NPAAA clade</taxon>
        <taxon>indigoferoid/millettioid clade</taxon>
        <taxon>Phaseoleae</taxon>
        <taxon>Vigna</taxon>
    </lineage>
</organism>
<dbReference type="AlphaFoldDB" id="A0A0S3T3S6"/>
<accession>A0A0S3T3S6</accession>
<reference evidence="2 3" key="1">
    <citation type="journal article" date="2015" name="Sci. Rep.">
        <title>The power of single molecule real-time sequencing technology in the de novo assembly of a eukaryotic genome.</title>
        <authorList>
            <person name="Sakai H."/>
            <person name="Naito K."/>
            <person name="Ogiso-Tanaka E."/>
            <person name="Takahashi Y."/>
            <person name="Iseki K."/>
            <person name="Muto C."/>
            <person name="Satou K."/>
            <person name="Teruya K."/>
            <person name="Shiroma A."/>
            <person name="Shimoji M."/>
            <person name="Hirano T."/>
            <person name="Itoh T."/>
            <person name="Kaga A."/>
            <person name="Tomooka N."/>
        </authorList>
    </citation>
    <scope>NUCLEOTIDE SEQUENCE [LARGE SCALE GENOMIC DNA]</scope>
    <source>
        <strain evidence="3">cv. Shumari</strain>
    </source>
</reference>
<gene>
    <name evidence="2" type="primary">Vigan.10G144000</name>
    <name evidence="2" type="ORF">VIGAN_10144000</name>
</gene>